<evidence type="ECO:0000313" key="3">
    <source>
        <dbReference type="Proteomes" id="UP001140560"/>
    </source>
</evidence>
<accession>A0A9W8YKJ1</accession>
<dbReference type="AlphaFoldDB" id="A0A9W8YKJ1"/>
<reference evidence="2" key="1">
    <citation type="submission" date="2022-10" db="EMBL/GenBank/DDBJ databases">
        <title>Tapping the CABI collections for fungal endophytes: first genome assemblies for Collariella, Neodidymelliopsis, Ascochyta clinopodiicola, Didymella pomorum, Didymosphaeria variabile, Neocosmospora piperis and Neocucurbitaria cava.</title>
        <authorList>
            <person name="Hill R."/>
        </authorList>
    </citation>
    <scope>NUCLEOTIDE SEQUENCE</scope>
    <source>
        <strain evidence="2">IMI 356814</strain>
    </source>
</reference>
<dbReference type="EMBL" id="JAPEUY010000001">
    <property type="protein sequence ID" value="KAJ4378195.1"/>
    <property type="molecule type" value="Genomic_DNA"/>
</dbReference>
<dbReference type="OrthoDB" id="3794341at2759"/>
<gene>
    <name evidence="2" type="ORF">N0V83_001029</name>
</gene>
<keyword evidence="3" id="KW-1185">Reference proteome</keyword>
<organism evidence="2 3">
    <name type="scientific">Neocucurbitaria cava</name>
    <dbReference type="NCBI Taxonomy" id="798079"/>
    <lineage>
        <taxon>Eukaryota</taxon>
        <taxon>Fungi</taxon>
        <taxon>Dikarya</taxon>
        <taxon>Ascomycota</taxon>
        <taxon>Pezizomycotina</taxon>
        <taxon>Dothideomycetes</taxon>
        <taxon>Pleosporomycetidae</taxon>
        <taxon>Pleosporales</taxon>
        <taxon>Pleosporineae</taxon>
        <taxon>Cucurbitariaceae</taxon>
        <taxon>Neocucurbitaria</taxon>
    </lineage>
</organism>
<feature type="region of interest" description="Disordered" evidence="1">
    <location>
        <begin position="42"/>
        <end position="91"/>
    </location>
</feature>
<evidence type="ECO:0000313" key="2">
    <source>
        <dbReference type="EMBL" id="KAJ4378195.1"/>
    </source>
</evidence>
<feature type="compositionally biased region" description="Acidic residues" evidence="1">
    <location>
        <begin position="279"/>
        <end position="293"/>
    </location>
</feature>
<sequence>MSTKRCTDHPCAPSGNLESPKSNCVVASQVITPGLGDCPTSSGPDCGWGTPGIGGDGSGQPGEPGGGDGGGGSGGGGGGGGDSGGSGDVYVDPGIWKSQSPHVTCSAPCDFILPPKVLPSPTTITLPPYTTDLEIVWTISGKTTRSFQTTTITLPPITTQTISFWDQTFPPGPAFTFSPIPKINPPPTTITNDKNPEVTRTITPVPYPTIDPEEDSDDDRRNGGPYPHITIDIGPPGPICSGGCGSPCIGCGPGTNAPCIPLINCPRGGGFQDPSDPDKDNDDDDDDDDDDGPEPICPFGPQEGLPAVNPHDLGPDDQVDIHYDGYPGPSDDDQNNPPGGGGGGQPSPTPTPTPTQTPATQRFWVFYMNYITEIDDAYEWQFFSIPFTTTSWSVCDTENAVECSEANTCREAPDGNLTQPPWPNGKYTATRGPADNCVYISDGKGPGTLSCPNKSTVTCKAAENPEEIDCPAVIFANNFYAVAMCDW</sequence>
<comment type="caution">
    <text evidence="2">The sequence shown here is derived from an EMBL/GenBank/DDBJ whole genome shotgun (WGS) entry which is preliminary data.</text>
</comment>
<feature type="region of interest" description="Disordered" evidence="1">
    <location>
        <begin position="177"/>
        <end position="234"/>
    </location>
</feature>
<name>A0A9W8YKJ1_9PLEO</name>
<feature type="compositionally biased region" description="Gly residues" evidence="1">
    <location>
        <begin position="49"/>
        <end position="87"/>
    </location>
</feature>
<proteinExistence type="predicted"/>
<protein>
    <submittedName>
        <fullName evidence="2">Uncharacterized protein</fullName>
    </submittedName>
</protein>
<feature type="region of interest" description="Disordered" evidence="1">
    <location>
        <begin position="270"/>
        <end position="357"/>
    </location>
</feature>
<dbReference type="Proteomes" id="UP001140560">
    <property type="component" value="Unassembled WGS sequence"/>
</dbReference>
<evidence type="ECO:0000256" key="1">
    <source>
        <dbReference type="SAM" id="MobiDB-lite"/>
    </source>
</evidence>